<gene>
    <name evidence="2" type="ORF">OO7_10839</name>
    <name evidence="3" type="ORF">OO7_11119</name>
</gene>
<dbReference type="PATRIC" id="fig|1141660.3.peg.2165"/>
<dbReference type="OrthoDB" id="6624449at2"/>
<protein>
    <submittedName>
        <fullName evidence="2">Uncharacterized protein</fullName>
    </submittedName>
</protein>
<reference evidence="2 4" key="1">
    <citation type="journal article" date="2012" name="BMC Genomics">
        <title>Comparative genomics of bacteria in the genus Providencia isolated from wild Drosophila melanogaster.</title>
        <authorList>
            <person name="Galac M.R."/>
            <person name="Lazzaro B.P."/>
        </authorList>
    </citation>
    <scope>NUCLEOTIDE SEQUENCE [LARGE SCALE GENOMIC DNA]</scope>
    <source>
        <strain evidence="2 4">DSM 19967</strain>
    </source>
</reference>
<keyword evidence="1" id="KW-0812">Transmembrane</keyword>
<keyword evidence="1" id="KW-1133">Transmembrane helix</keyword>
<accession>K8W4N8</accession>
<keyword evidence="1" id="KW-0472">Membrane</keyword>
<feature type="transmembrane region" description="Helical" evidence="1">
    <location>
        <begin position="47"/>
        <end position="67"/>
    </location>
</feature>
<comment type="caution">
    <text evidence="2">The sequence shown here is derived from an EMBL/GenBank/DDBJ whole genome shotgun (WGS) entry which is preliminary data.</text>
</comment>
<name>K8W4N8_9GAMM</name>
<dbReference type="EMBL" id="AKKN01000010">
    <property type="protein sequence ID" value="EKT55474.1"/>
    <property type="molecule type" value="Genomic_DNA"/>
</dbReference>
<keyword evidence="4" id="KW-1185">Reference proteome</keyword>
<evidence type="ECO:0000256" key="1">
    <source>
        <dbReference type="SAM" id="Phobius"/>
    </source>
</evidence>
<sequence length="102" mass="11394">MNEQVSKALTDLLEKASNGIDSTVAFSHANLPDVIHQLLAWKMTMGIIWSVVGVVLIALAIFMPIWAKRAKSNGAIWTYHDGEKNTTSTLLCMTFPERYSQR</sequence>
<evidence type="ECO:0000313" key="2">
    <source>
        <dbReference type="EMBL" id="EKT55474.1"/>
    </source>
</evidence>
<dbReference type="RefSeq" id="WP_008915972.1">
    <property type="nucleotide sequence ID" value="NZ_CM001773.1"/>
</dbReference>
<proteinExistence type="predicted"/>
<dbReference type="HOGENOM" id="CLU_2274928_0_0_6"/>
<dbReference type="EMBL" id="AKKN01000010">
    <property type="protein sequence ID" value="EKT55530.1"/>
    <property type="molecule type" value="Genomic_DNA"/>
</dbReference>
<evidence type="ECO:0000313" key="3">
    <source>
        <dbReference type="EMBL" id="EKT55530.1"/>
    </source>
</evidence>
<organism evidence="2 4">
    <name type="scientific">Providencia sneebia DSM 19967</name>
    <dbReference type="NCBI Taxonomy" id="1141660"/>
    <lineage>
        <taxon>Bacteria</taxon>
        <taxon>Pseudomonadati</taxon>
        <taxon>Pseudomonadota</taxon>
        <taxon>Gammaproteobacteria</taxon>
        <taxon>Enterobacterales</taxon>
        <taxon>Morganellaceae</taxon>
        <taxon>Providencia</taxon>
    </lineage>
</organism>
<evidence type="ECO:0000313" key="4">
    <source>
        <dbReference type="Proteomes" id="UP000010290"/>
    </source>
</evidence>
<dbReference type="Proteomes" id="UP000010290">
    <property type="component" value="Chromosome"/>
</dbReference>
<dbReference type="AlphaFoldDB" id="K8W4N8"/>